<dbReference type="PANTHER" id="PTHR28013:SF4">
    <property type="entry name" value="MARVEL DOMAIN-CONTAINING PROTEIN"/>
    <property type="match status" value="1"/>
</dbReference>
<dbReference type="InterPro" id="IPR051380">
    <property type="entry name" value="pH-response_reg_palI/RIM9"/>
</dbReference>
<feature type="compositionally biased region" description="Basic and acidic residues" evidence="1">
    <location>
        <begin position="269"/>
        <end position="283"/>
    </location>
</feature>
<dbReference type="AlphaFoldDB" id="A0A2G8RXE3"/>
<dbReference type="GO" id="GO:0032153">
    <property type="term" value="C:cell division site"/>
    <property type="evidence" value="ECO:0007669"/>
    <property type="project" value="TreeGrafter"/>
</dbReference>
<organism evidence="3 4">
    <name type="scientific">Ganoderma sinense ZZ0214-1</name>
    <dbReference type="NCBI Taxonomy" id="1077348"/>
    <lineage>
        <taxon>Eukaryota</taxon>
        <taxon>Fungi</taxon>
        <taxon>Dikarya</taxon>
        <taxon>Basidiomycota</taxon>
        <taxon>Agaricomycotina</taxon>
        <taxon>Agaricomycetes</taxon>
        <taxon>Polyporales</taxon>
        <taxon>Polyporaceae</taxon>
        <taxon>Ganoderma</taxon>
    </lineage>
</organism>
<comment type="caution">
    <text evidence="3">The sequence shown here is derived from an EMBL/GenBank/DDBJ whole genome shotgun (WGS) entry which is preliminary data.</text>
</comment>
<dbReference type="PANTHER" id="PTHR28013">
    <property type="entry name" value="PROTEIN DCV1-RELATED"/>
    <property type="match status" value="1"/>
</dbReference>
<evidence type="ECO:0000256" key="1">
    <source>
        <dbReference type="SAM" id="MobiDB-lite"/>
    </source>
</evidence>
<dbReference type="Gene3D" id="1.20.140.150">
    <property type="match status" value="1"/>
</dbReference>
<reference evidence="3 4" key="1">
    <citation type="journal article" date="2015" name="Sci. Rep.">
        <title>Chromosome-level genome map provides insights into diverse defense mechanisms in the medicinal fungus Ganoderma sinense.</title>
        <authorList>
            <person name="Zhu Y."/>
            <person name="Xu J."/>
            <person name="Sun C."/>
            <person name="Zhou S."/>
            <person name="Xu H."/>
            <person name="Nelson D.R."/>
            <person name="Qian J."/>
            <person name="Song J."/>
            <person name="Luo H."/>
            <person name="Xiang L."/>
            <person name="Li Y."/>
            <person name="Xu Z."/>
            <person name="Ji A."/>
            <person name="Wang L."/>
            <person name="Lu S."/>
            <person name="Hayward A."/>
            <person name="Sun W."/>
            <person name="Li X."/>
            <person name="Schwartz D.C."/>
            <person name="Wang Y."/>
            <person name="Chen S."/>
        </authorList>
    </citation>
    <scope>NUCLEOTIDE SEQUENCE [LARGE SCALE GENOMIC DNA]</scope>
    <source>
        <strain evidence="3 4">ZZ0214-1</strain>
    </source>
</reference>
<feature type="transmembrane region" description="Helical" evidence="2">
    <location>
        <begin position="110"/>
        <end position="129"/>
    </location>
</feature>
<dbReference type="Pfam" id="PF06687">
    <property type="entry name" value="SUR7"/>
    <property type="match status" value="1"/>
</dbReference>
<proteinExistence type="predicted"/>
<dbReference type="GO" id="GO:0005886">
    <property type="term" value="C:plasma membrane"/>
    <property type="evidence" value="ECO:0007669"/>
    <property type="project" value="InterPro"/>
</dbReference>
<evidence type="ECO:0008006" key="5">
    <source>
        <dbReference type="Google" id="ProtNLM"/>
    </source>
</evidence>
<evidence type="ECO:0000313" key="3">
    <source>
        <dbReference type="EMBL" id="PIL26189.1"/>
    </source>
</evidence>
<feature type="region of interest" description="Disordered" evidence="1">
    <location>
        <begin position="226"/>
        <end position="322"/>
    </location>
</feature>
<feature type="transmembrane region" description="Helical" evidence="2">
    <location>
        <begin position="136"/>
        <end position="163"/>
    </location>
</feature>
<dbReference type="Proteomes" id="UP000230002">
    <property type="component" value="Unassembled WGS sequence"/>
</dbReference>
<dbReference type="STRING" id="1077348.A0A2G8RXE3"/>
<sequence>MAVNFKSRTFRVPGIVFLFLSFILLFIVSISLPYLTDLDVVRVHFKDSLPTVGNDTNPITAVRFGTWAACWYQQNGDRVCNTNHGGYSTTLHDPQRMSSETIAASWTRGLAIHPIAAAVTLVALGLSFLTHASARLAAALVAFLAAFLTLLAFLAEIALYGWVKQRVDKLNGVGSETAIGPGFWITFVVLMLLSLSGCTVCVGRRRDRLDDAQKYPYSWKAGAPRRVPPAPAPFPAAGTRRVPPAFGSPAPGGRPTISAPMIPGMTAGEVEKEKEAEAEREREEMETEAEMRMVPPQLPPRSASTNRPVPPPPPPGLGAKAQ</sequence>
<keyword evidence="4" id="KW-1185">Reference proteome</keyword>
<gene>
    <name evidence="3" type="ORF">GSI_11944</name>
</gene>
<keyword evidence="2" id="KW-0812">Transmembrane</keyword>
<dbReference type="EMBL" id="AYKW01000045">
    <property type="protein sequence ID" value="PIL26189.1"/>
    <property type="molecule type" value="Genomic_DNA"/>
</dbReference>
<evidence type="ECO:0000313" key="4">
    <source>
        <dbReference type="Proteomes" id="UP000230002"/>
    </source>
</evidence>
<keyword evidence="2" id="KW-1133">Transmembrane helix</keyword>
<evidence type="ECO:0000256" key="2">
    <source>
        <dbReference type="SAM" id="Phobius"/>
    </source>
</evidence>
<keyword evidence="2" id="KW-0472">Membrane</keyword>
<accession>A0A2G8RXE3</accession>
<feature type="transmembrane region" description="Helical" evidence="2">
    <location>
        <begin position="12"/>
        <end position="35"/>
    </location>
</feature>
<protein>
    <recommendedName>
        <fullName evidence="5">Transporter</fullName>
    </recommendedName>
</protein>
<dbReference type="OrthoDB" id="2354757at2759"/>
<name>A0A2G8RXE3_9APHY</name>
<dbReference type="InterPro" id="IPR009571">
    <property type="entry name" value="SUR7/Rim9-like_fungi"/>
</dbReference>
<feature type="transmembrane region" description="Helical" evidence="2">
    <location>
        <begin position="183"/>
        <end position="203"/>
    </location>
</feature>
<dbReference type="GO" id="GO:0035838">
    <property type="term" value="C:growing cell tip"/>
    <property type="evidence" value="ECO:0007669"/>
    <property type="project" value="TreeGrafter"/>
</dbReference>